<feature type="transmembrane region" description="Helical" evidence="4">
    <location>
        <begin position="6"/>
        <end position="25"/>
    </location>
</feature>
<evidence type="ECO:0000256" key="1">
    <source>
        <dbReference type="ARBA" id="ARBA00022603"/>
    </source>
</evidence>
<dbReference type="InterPro" id="IPR029063">
    <property type="entry name" value="SAM-dependent_MTases_sf"/>
</dbReference>
<evidence type="ECO:0000313" key="7">
    <source>
        <dbReference type="EMBL" id="HGT70752.1"/>
    </source>
</evidence>
<evidence type="ECO:0000259" key="5">
    <source>
        <dbReference type="Pfam" id="PF13847"/>
    </source>
</evidence>
<dbReference type="CDD" id="cd02440">
    <property type="entry name" value="AdoMet_MTases"/>
    <property type="match status" value="1"/>
</dbReference>
<dbReference type="Gene3D" id="3.40.50.150">
    <property type="entry name" value="Vaccinia Virus protein VP39"/>
    <property type="match status" value="1"/>
</dbReference>
<keyword evidence="4" id="KW-0812">Transmembrane</keyword>
<dbReference type="EMBL" id="DSYQ01000002">
    <property type="protein sequence ID" value="HGT70752.1"/>
    <property type="molecule type" value="Genomic_DNA"/>
</dbReference>
<dbReference type="InterPro" id="IPR019874">
    <property type="entry name" value="RF_methyltr_PrmC"/>
</dbReference>
<keyword evidence="2 7" id="KW-0808">Transferase</keyword>
<name>A0A7C4M2R7_UNCC3</name>
<dbReference type="Pfam" id="PF17827">
    <property type="entry name" value="PrmC_N"/>
    <property type="match status" value="1"/>
</dbReference>
<dbReference type="InterPro" id="IPR004556">
    <property type="entry name" value="HemK-like"/>
</dbReference>
<comment type="caution">
    <text evidence="7">The sequence shown here is derived from an EMBL/GenBank/DDBJ whole genome shotgun (WGS) entry which is preliminary data.</text>
</comment>
<dbReference type="SUPFAM" id="SSF53335">
    <property type="entry name" value="S-adenosyl-L-methionine-dependent methyltransferases"/>
    <property type="match status" value="1"/>
</dbReference>
<dbReference type="InterPro" id="IPR040758">
    <property type="entry name" value="PrmC_N"/>
</dbReference>
<evidence type="ECO:0000259" key="6">
    <source>
        <dbReference type="Pfam" id="PF17827"/>
    </source>
</evidence>
<gene>
    <name evidence="7" type="primary">prmC</name>
    <name evidence="7" type="ORF">ENT43_00645</name>
</gene>
<dbReference type="NCBIfam" id="TIGR00536">
    <property type="entry name" value="hemK_fam"/>
    <property type="match status" value="1"/>
</dbReference>
<dbReference type="PANTHER" id="PTHR18895">
    <property type="entry name" value="HEMK METHYLTRANSFERASE"/>
    <property type="match status" value="1"/>
</dbReference>
<organism evidence="7">
    <name type="scientific">candidate division CPR3 bacterium</name>
    <dbReference type="NCBI Taxonomy" id="2268181"/>
    <lineage>
        <taxon>Bacteria</taxon>
        <taxon>Bacteria division CPR3</taxon>
    </lineage>
</organism>
<dbReference type="Gene3D" id="1.10.8.10">
    <property type="entry name" value="DNA helicase RuvA subunit, C-terminal domain"/>
    <property type="match status" value="1"/>
</dbReference>
<keyword evidence="4" id="KW-1133">Transmembrane helix</keyword>
<sequence>MLKLYYYINICLLYTIYIFMSMISISKALKYGEKDLIDKKIDSAKLDAELLLANILGFKQEKLLANPEHPISNIQYSSFKKLINKHKQGYSVATLTSCKEFYGIDFYVNKDVLIPRPETEILVENVLGLVGLVGVVGFIGKITCPTDPNDPTYPTNLNILEIGTGSGCVALTLAKYMPKAKILALDVSKKALKVAKKNKRRLKIENVKFKKSDLLSEFKNSRYRRWVFEPDIIIANLPYLTKKELKEPSISKEPKLALYGGKEGLELYEKLLKEIKQIYKKENRNIVIFLEINPSQSKKITELIKNNLPKAKIELKKDLAQKDRVVKIEI</sequence>
<evidence type="ECO:0000256" key="3">
    <source>
        <dbReference type="ARBA" id="ARBA00022691"/>
    </source>
</evidence>
<protein>
    <submittedName>
        <fullName evidence="7">Peptide chain release factor N(5)-glutamine methyltransferase</fullName>
        <ecNumber evidence="7">2.1.1.297</ecNumber>
    </submittedName>
</protein>
<evidence type="ECO:0000256" key="2">
    <source>
        <dbReference type="ARBA" id="ARBA00022679"/>
    </source>
</evidence>
<dbReference type="InterPro" id="IPR025714">
    <property type="entry name" value="Methyltranfer_dom"/>
</dbReference>
<keyword evidence="4" id="KW-0472">Membrane</keyword>
<evidence type="ECO:0000256" key="4">
    <source>
        <dbReference type="SAM" id="Phobius"/>
    </source>
</evidence>
<reference evidence="7" key="1">
    <citation type="journal article" date="2020" name="mSystems">
        <title>Genome- and Community-Level Interaction Insights into Carbon Utilization and Element Cycling Functions of Hydrothermarchaeota in Hydrothermal Sediment.</title>
        <authorList>
            <person name="Zhou Z."/>
            <person name="Liu Y."/>
            <person name="Xu W."/>
            <person name="Pan J."/>
            <person name="Luo Z.H."/>
            <person name="Li M."/>
        </authorList>
    </citation>
    <scope>NUCLEOTIDE SEQUENCE [LARGE SCALE GENOMIC DNA]</scope>
    <source>
        <strain evidence="7">SpSt-579</strain>
    </source>
</reference>
<dbReference type="GO" id="GO:0032259">
    <property type="term" value="P:methylation"/>
    <property type="evidence" value="ECO:0007669"/>
    <property type="project" value="UniProtKB-KW"/>
</dbReference>
<feature type="domain" description="Release factor glutamine methyltransferase N-terminal" evidence="6">
    <location>
        <begin position="28"/>
        <end position="95"/>
    </location>
</feature>
<proteinExistence type="predicted"/>
<accession>A0A7C4M2R7</accession>
<dbReference type="NCBIfam" id="TIGR03534">
    <property type="entry name" value="RF_mod_PrmC"/>
    <property type="match status" value="1"/>
</dbReference>
<dbReference type="Pfam" id="PF13847">
    <property type="entry name" value="Methyltransf_31"/>
    <property type="match status" value="1"/>
</dbReference>
<dbReference type="GO" id="GO:0102559">
    <property type="term" value="F:peptide chain release factor N(5)-glutamine methyltransferase activity"/>
    <property type="evidence" value="ECO:0007669"/>
    <property type="project" value="UniProtKB-EC"/>
</dbReference>
<keyword evidence="3" id="KW-0949">S-adenosyl-L-methionine</keyword>
<dbReference type="PANTHER" id="PTHR18895:SF74">
    <property type="entry name" value="MTRF1L RELEASE FACTOR GLUTAMINE METHYLTRANSFERASE"/>
    <property type="match status" value="1"/>
</dbReference>
<dbReference type="InterPro" id="IPR050320">
    <property type="entry name" value="N5-glutamine_MTase"/>
</dbReference>
<dbReference type="AlphaFoldDB" id="A0A7C4M2R7"/>
<keyword evidence="1 7" id="KW-0489">Methyltransferase</keyword>
<dbReference type="EC" id="2.1.1.297" evidence="7"/>
<feature type="domain" description="Methyltransferase" evidence="5">
    <location>
        <begin position="156"/>
        <end position="282"/>
    </location>
</feature>